<keyword evidence="2" id="KW-1185">Reference proteome</keyword>
<evidence type="ECO:0000313" key="1">
    <source>
        <dbReference type="EMBL" id="MPR30523.1"/>
    </source>
</evidence>
<sequence>MPSEPAALTAWIGSLGLKPERIGLEAGPLSQVGCDLHARGTRHLGFASGRRFCASANVTQNRQLRACRA</sequence>
<proteinExistence type="predicted"/>
<reference evidence="1 2" key="1">
    <citation type="journal article" date="2019" name="Syst. Appl. Microbiol.">
        <title>Microvirga tunisiensis sp. nov., a root nodule symbiotic bacterium isolated from Lupinus micranthus and L. luteus grown in Northern Tunisia.</title>
        <authorList>
            <person name="Msaddak A."/>
            <person name="Rejili M."/>
            <person name="Duran D."/>
            <person name="Mars M."/>
            <person name="Palacios J.M."/>
            <person name="Ruiz-Argueso T."/>
            <person name="Rey L."/>
            <person name="Imperial J."/>
        </authorList>
    </citation>
    <scope>NUCLEOTIDE SEQUENCE [LARGE SCALE GENOMIC DNA]</scope>
    <source>
        <strain evidence="1 2">Lmie10</strain>
    </source>
</reference>
<accession>A0A5N7MU63</accession>
<dbReference type="AlphaFoldDB" id="A0A5N7MU63"/>
<organism evidence="1 2">
    <name type="scientific">Microvirga tunisiensis</name>
    <dbReference type="NCBI Taxonomy" id="2108360"/>
    <lineage>
        <taxon>Bacteria</taxon>
        <taxon>Pseudomonadati</taxon>
        <taxon>Pseudomonadota</taxon>
        <taxon>Alphaproteobacteria</taxon>
        <taxon>Hyphomicrobiales</taxon>
        <taxon>Methylobacteriaceae</taxon>
        <taxon>Microvirga</taxon>
    </lineage>
</organism>
<dbReference type="Proteomes" id="UP000403266">
    <property type="component" value="Unassembled WGS sequence"/>
</dbReference>
<evidence type="ECO:0000313" key="2">
    <source>
        <dbReference type="Proteomes" id="UP000403266"/>
    </source>
</evidence>
<gene>
    <name evidence="1" type="ORF">FS320_37320</name>
</gene>
<protein>
    <submittedName>
        <fullName evidence="1">Uncharacterized protein</fullName>
    </submittedName>
</protein>
<dbReference type="EMBL" id="VOSK01000384">
    <property type="protein sequence ID" value="MPR30523.1"/>
    <property type="molecule type" value="Genomic_DNA"/>
</dbReference>
<comment type="caution">
    <text evidence="1">The sequence shown here is derived from an EMBL/GenBank/DDBJ whole genome shotgun (WGS) entry which is preliminary data.</text>
</comment>
<name>A0A5N7MU63_9HYPH</name>